<feature type="compositionally biased region" description="Polar residues" evidence="1">
    <location>
        <begin position="117"/>
        <end position="129"/>
    </location>
</feature>
<dbReference type="EMBL" id="JAACJO010000001">
    <property type="protein sequence ID" value="KAF5364265.1"/>
    <property type="molecule type" value="Genomic_DNA"/>
</dbReference>
<feature type="region of interest" description="Disordered" evidence="1">
    <location>
        <begin position="715"/>
        <end position="1092"/>
    </location>
</feature>
<feature type="region of interest" description="Disordered" evidence="1">
    <location>
        <begin position="1223"/>
        <end position="1244"/>
    </location>
</feature>
<keyword evidence="2" id="KW-1133">Transmembrane helix</keyword>
<accession>A0A8H5LNM0</accession>
<feature type="compositionally biased region" description="Low complexity" evidence="1">
    <location>
        <begin position="1227"/>
        <end position="1244"/>
    </location>
</feature>
<feature type="compositionally biased region" description="Basic residues" evidence="1">
    <location>
        <begin position="341"/>
        <end position="354"/>
    </location>
</feature>
<feature type="compositionally biased region" description="Low complexity" evidence="1">
    <location>
        <begin position="870"/>
        <end position="904"/>
    </location>
</feature>
<keyword evidence="2" id="KW-0472">Membrane</keyword>
<feature type="compositionally biased region" description="Polar residues" evidence="1">
    <location>
        <begin position="860"/>
        <end position="869"/>
    </location>
</feature>
<feature type="compositionally biased region" description="Basic and acidic residues" evidence="1">
    <location>
        <begin position="355"/>
        <end position="371"/>
    </location>
</feature>
<feature type="region of interest" description="Disordered" evidence="1">
    <location>
        <begin position="152"/>
        <end position="386"/>
    </location>
</feature>
<feature type="compositionally biased region" description="Low complexity" evidence="1">
    <location>
        <begin position="715"/>
        <end position="729"/>
    </location>
</feature>
<dbReference type="OrthoDB" id="9451547at2759"/>
<feature type="compositionally biased region" description="Low complexity" evidence="1">
    <location>
        <begin position="408"/>
        <end position="426"/>
    </location>
</feature>
<feature type="compositionally biased region" description="Low complexity" evidence="1">
    <location>
        <begin position="914"/>
        <end position="934"/>
    </location>
</feature>
<feature type="compositionally biased region" description="Acidic residues" evidence="1">
    <location>
        <begin position="372"/>
        <end position="383"/>
    </location>
</feature>
<feature type="compositionally biased region" description="Low complexity" evidence="1">
    <location>
        <begin position="1006"/>
        <end position="1027"/>
    </location>
</feature>
<evidence type="ECO:0000313" key="4">
    <source>
        <dbReference type="Proteomes" id="UP000559027"/>
    </source>
</evidence>
<feature type="compositionally biased region" description="Basic and acidic residues" evidence="1">
    <location>
        <begin position="626"/>
        <end position="641"/>
    </location>
</feature>
<feature type="region of interest" description="Disordered" evidence="1">
    <location>
        <begin position="1099"/>
        <end position="1118"/>
    </location>
</feature>
<gene>
    <name evidence="3" type="ORF">D9756_000288</name>
</gene>
<evidence type="ECO:0000256" key="2">
    <source>
        <dbReference type="SAM" id="Phobius"/>
    </source>
</evidence>
<keyword evidence="4" id="KW-1185">Reference proteome</keyword>
<feature type="compositionally biased region" description="Low complexity" evidence="1">
    <location>
        <begin position="1071"/>
        <end position="1090"/>
    </location>
</feature>
<protein>
    <submittedName>
        <fullName evidence="3">Uncharacterized protein</fullName>
    </submittedName>
</protein>
<feature type="compositionally biased region" description="Polar residues" evidence="1">
    <location>
        <begin position="1054"/>
        <end position="1067"/>
    </location>
</feature>
<feature type="compositionally biased region" description="Polar residues" evidence="1">
    <location>
        <begin position="1304"/>
        <end position="1318"/>
    </location>
</feature>
<feature type="compositionally biased region" description="Low complexity" evidence="1">
    <location>
        <begin position="821"/>
        <end position="859"/>
    </location>
</feature>
<feature type="region of interest" description="Disordered" evidence="1">
    <location>
        <begin position="400"/>
        <end position="426"/>
    </location>
</feature>
<feature type="compositionally biased region" description="Acidic residues" evidence="1">
    <location>
        <begin position="288"/>
        <end position="305"/>
    </location>
</feature>
<evidence type="ECO:0000313" key="3">
    <source>
        <dbReference type="EMBL" id="KAF5364265.1"/>
    </source>
</evidence>
<sequence>MDDESSDILGQQTKPVLRGSKSADSHGVSLAVKLVFGFVILFVLYVVAMRIWFRILVWRERSYKLATRRRHGIPDNDHRPFNVAYAAVLRARQQEKDVAQKASATQPVLSSDRRNVQSEQNIRQRFGLQTTAGEAPRALSYSSRFPGAYLAEGTPVRSHTDKPSPVIVGGGRYPSQSRRYEAGPPSYLNGSRRASKIGHESENGYGGQKRGFAEEPMDELENAQGTQHDDWLIGDEADGSVWQDQVPPQRGAKRYLFEEDENEDNLVERQSRGKRQRKVSLDKGTWTEGDDLDMDIDEEDDEIDDLPYILRGKKRDRAEAGSTFGGDDDDSGIELDSPGSKPKRHTRKRRTFSKRKSDIDVAARGQKRDRDMDDEEIDLESGDENSYVLRKKRGKKTFFRDDELSEHSAGLSQASSGSRSRSIGEEWSSNGIRWKVGPNGQRLRQALVRRATQKFTMPEDSQHPDRSVDFEVYVETWLTDEEYRDAKQRHILAGQDTPQRSDAKPALDVQTQTNGKNLLWSSSSVPLESPISRSPVSERALGVNQRIIRTSLTSNTPRTNPFKHVPAHSTRRISAISRAPSLGIIASPGLTDSTNSSPHTRYKTYSKLEKQELEAQALLKLRELKSKKEAESTQAKNERAAKGTASFSIPTITITTPLDASKSTPQPPRFSSPKPAEAILKSAEVPKPPSTFPFPSSTDSAKPTAAIQSSLFPTTSMSAFPSAPSSTATKVDDKPSAAPSFFPLTTLSVPAPSSSSGITPTTARSEGKPEQSTHPSISFNLPGTTLSSNPNTASVVPQSNTTSRPLFPLGAASHPTHVAASGLPSQPPTSQSTSDSPSLFSRLNPTQSNTASSTAAANPHQSNSFNVSKPNTETTTPASSTTSNPFATSNPQPTTQPTSSDSSTAGNQLKFKFNFTGPTSTSPNTSTATNVNPAPAAPPRPSMVTFTPLTPGGGTKDPRAGNNVSDTSKPGAHASPFGFKAPASSTNSDSSKPPTSVFGASGGTSNPFGTTGPSNTTSTFGGTTFGTKPAETKPMESSSTQTTKPLFNFGVTGGQASSAKDTSQTPPSMFGTSAGTPAATAAKPAPTSSSLFGALGPQTTSTFGTTSTPGTANTSGSTNVFGTTLATPSSTSTPTNVFGSNTAGASSGSASTNIFGTGTSTSSGTQPSNIFGSAGTSNGFGVNNAKPTEAPKSVFGVASAPATNGTTLTATTTEQEKPTFKFQLPASNSNGTNDTGSSGMVSTSSSGPQFTFNFGMPKNSSGSGLSQTPVFGATSGGQSAFSAKPNAFNVGSTFGSGSGSSSFNPLGTASQTNTSEQK</sequence>
<feature type="compositionally biased region" description="Polar residues" evidence="1">
    <location>
        <begin position="772"/>
        <end position="804"/>
    </location>
</feature>
<feature type="region of interest" description="Disordered" evidence="1">
    <location>
        <begin position="626"/>
        <end position="674"/>
    </location>
</feature>
<name>A0A8H5LNM0_9AGAR</name>
<keyword evidence="2" id="KW-0812">Transmembrane</keyword>
<feature type="compositionally biased region" description="Polar residues" evidence="1">
    <location>
        <begin position="983"/>
        <end position="994"/>
    </location>
</feature>
<organism evidence="3 4">
    <name type="scientific">Leucocoprinus leucothites</name>
    <dbReference type="NCBI Taxonomy" id="201217"/>
    <lineage>
        <taxon>Eukaryota</taxon>
        <taxon>Fungi</taxon>
        <taxon>Dikarya</taxon>
        <taxon>Basidiomycota</taxon>
        <taxon>Agaricomycotina</taxon>
        <taxon>Agaricomycetes</taxon>
        <taxon>Agaricomycetidae</taxon>
        <taxon>Agaricales</taxon>
        <taxon>Agaricineae</taxon>
        <taxon>Agaricaceae</taxon>
        <taxon>Leucocoprinus</taxon>
    </lineage>
</organism>
<feature type="compositionally biased region" description="Polar residues" evidence="1">
    <location>
        <begin position="1257"/>
        <end position="1269"/>
    </location>
</feature>
<reference evidence="3 4" key="1">
    <citation type="journal article" date="2020" name="ISME J.">
        <title>Uncovering the hidden diversity of litter-decomposition mechanisms in mushroom-forming fungi.</title>
        <authorList>
            <person name="Floudas D."/>
            <person name="Bentzer J."/>
            <person name="Ahren D."/>
            <person name="Johansson T."/>
            <person name="Persson P."/>
            <person name="Tunlid A."/>
        </authorList>
    </citation>
    <scope>NUCLEOTIDE SEQUENCE [LARGE SCALE GENOMIC DNA]</scope>
    <source>
        <strain evidence="3 4">CBS 146.42</strain>
    </source>
</reference>
<feature type="compositionally biased region" description="Polar residues" evidence="1">
    <location>
        <begin position="1035"/>
        <end position="1045"/>
    </location>
</feature>
<dbReference type="Proteomes" id="UP000559027">
    <property type="component" value="Unassembled WGS sequence"/>
</dbReference>
<comment type="caution">
    <text evidence="3">The sequence shown here is derived from an EMBL/GenBank/DDBJ whole genome shotgun (WGS) entry which is preliminary data.</text>
</comment>
<feature type="compositionally biased region" description="Polar residues" evidence="1">
    <location>
        <begin position="743"/>
        <end position="764"/>
    </location>
</feature>
<feature type="compositionally biased region" description="Low complexity" evidence="1">
    <location>
        <begin position="1291"/>
        <end position="1303"/>
    </location>
</feature>
<evidence type="ECO:0000256" key="1">
    <source>
        <dbReference type="SAM" id="MobiDB-lite"/>
    </source>
</evidence>
<feature type="region of interest" description="Disordered" evidence="1">
    <location>
        <begin position="1257"/>
        <end position="1318"/>
    </location>
</feature>
<proteinExistence type="predicted"/>
<feature type="region of interest" description="Disordered" evidence="1">
    <location>
        <begin position="100"/>
        <end position="129"/>
    </location>
</feature>
<feature type="transmembrane region" description="Helical" evidence="2">
    <location>
        <begin position="30"/>
        <end position="53"/>
    </location>
</feature>